<reference evidence="4 5" key="1">
    <citation type="submission" date="2019-11" db="EMBL/GenBank/DDBJ databases">
        <title>Pedobacter sp. HMF7056 Genome sequencing and assembly.</title>
        <authorList>
            <person name="Kang H."/>
            <person name="Kim H."/>
            <person name="Joh K."/>
        </authorList>
    </citation>
    <scope>NUCLEOTIDE SEQUENCE [LARGE SCALE GENOMIC DNA]</scope>
    <source>
        <strain evidence="4 5">HMF7056</strain>
    </source>
</reference>
<dbReference type="GO" id="GO:0004386">
    <property type="term" value="F:helicase activity"/>
    <property type="evidence" value="ECO:0007669"/>
    <property type="project" value="UniProtKB-KW"/>
</dbReference>
<dbReference type="PROSITE" id="PS51192">
    <property type="entry name" value="HELICASE_ATP_BIND_1"/>
    <property type="match status" value="1"/>
</dbReference>
<dbReference type="GO" id="GO:0005524">
    <property type="term" value="F:ATP binding"/>
    <property type="evidence" value="ECO:0007669"/>
    <property type="project" value="InterPro"/>
</dbReference>
<keyword evidence="4" id="KW-0067">ATP-binding</keyword>
<organism evidence="4 5">
    <name type="scientific">Hufsiella ginkgonis</name>
    <dbReference type="NCBI Taxonomy" id="2695274"/>
    <lineage>
        <taxon>Bacteria</taxon>
        <taxon>Pseudomonadati</taxon>
        <taxon>Bacteroidota</taxon>
        <taxon>Sphingobacteriia</taxon>
        <taxon>Sphingobacteriales</taxon>
        <taxon>Sphingobacteriaceae</taxon>
        <taxon>Hufsiella</taxon>
    </lineage>
</organism>
<dbReference type="Pfam" id="PF00271">
    <property type="entry name" value="Helicase_C"/>
    <property type="match status" value="1"/>
</dbReference>
<sequence length="1099" mass="127179">MSSKFFTNSSERSMFDKFKGIIEHMKNLYAFHAVVGYFRSSGYFALQPYLKDLSEIKILVGINVDQMFAESQRKGLLYFGNEEKTKEEFLKWFVQDIKEAKYSEEVEKGILQFVNDLIDGRIEVRAHNSKAIHAKFYLFLPQHHSEHSDGWVIMGSSNLTEAGLGIKKSPNYELNIALKDYDDVSFTKKEFVDLWEHSTAILPADIQLFKQKTHIGQTFTPYELYIKFLIEYFGKNVDYDPDTVGDLPKSYKKLSYQVDAVNQGFQMLMEHNGFFLSDVVGLGKTVIAAMIAKRFLIANGSLNTKILVVFPPALEKNWKNTFRLFGIDRHTKFITNGRLEKIVKGDDLNYWAKEGYDLVLVDEAHRYRNHTSQSFGLLQRICKAPRNGEGLVPGKKKKVILISATPLNNRPQDLYYQLLLFQDARRSTLPITNLQSFFGPIIREFREIMQQDTPNIERIRELYSLIREKIITQITVRRTRRDLKSYPKYIEDLKDQGIVFPEIAAPKPKLYELDAKLSKLFYHTIFYLTDDDKIQYYRYQAIKYLKPELRESYYEQAILVSQSLAGIMKTLMVKRLESSFTAFKSSLRNLATATGRMIEMFDKGKVLIAPDLRVNDLMEKGYSIEELEVLIVQMSTENPRNNVFSPDDFDSSFIQGLRKDHALLQELIREWGKVVQDPKLDSFLKTLTEELLSTQINPTGNLVIFTESTDTANYLTEKIEEFLSIKVLNVSSDNRSKLFETIQENFDANYIGEKKHDYRILITTDVLAEGVNLHRSNVIVNYDTPWNATRLMQRIGRVNRIGSVAGVIYNYNFYPSQQGDEEIKLYSNALIKLQGFHTAFGEDAQIYTHEELLEEFELFKEGLPDYEDKRLHYLRFIREFKDNNPKEFKRIKQFPLKARTARNNKYAQKEDIQPSTIVFLKSPYKTEFYHITQEAKVNPLTFLEAAQIFEAQTSEPPFGLPDSHYTHVQAALKTFDEDFLGSSTEKVTTLDKADAITKQALKFLRDFKAITHQAIVKETCQTLQPIVETGIYTPLANELKKLSQKYFSKREITTSQVDNLLIALAKKYDAFVSDEDDAKIDEIDTNIAPEIVLSETFID</sequence>
<dbReference type="Pfam" id="PF04851">
    <property type="entry name" value="ResIII"/>
    <property type="match status" value="1"/>
</dbReference>
<dbReference type="Gene3D" id="3.40.50.300">
    <property type="entry name" value="P-loop containing nucleotide triphosphate hydrolases"/>
    <property type="match status" value="1"/>
</dbReference>
<keyword evidence="1" id="KW-0378">Hydrolase</keyword>
<dbReference type="Gene3D" id="3.30.870.10">
    <property type="entry name" value="Endonuclease Chain A"/>
    <property type="match status" value="1"/>
</dbReference>
<evidence type="ECO:0000256" key="1">
    <source>
        <dbReference type="ARBA" id="ARBA00022801"/>
    </source>
</evidence>
<dbReference type="AlphaFoldDB" id="A0A7K1XT11"/>
<dbReference type="InterPro" id="IPR014001">
    <property type="entry name" value="Helicase_ATP-bd"/>
</dbReference>
<evidence type="ECO:0000259" key="3">
    <source>
        <dbReference type="PROSITE" id="PS51194"/>
    </source>
</evidence>
<dbReference type="SMART" id="SM00490">
    <property type="entry name" value="HELICc"/>
    <property type="match status" value="1"/>
</dbReference>
<dbReference type="InterPro" id="IPR049730">
    <property type="entry name" value="SNF2/RAD54-like_C"/>
</dbReference>
<dbReference type="PROSITE" id="PS51194">
    <property type="entry name" value="HELICASE_CTER"/>
    <property type="match status" value="1"/>
</dbReference>
<dbReference type="CDD" id="cd18793">
    <property type="entry name" value="SF2_C_SNF"/>
    <property type="match status" value="1"/>
</dbReference>
<feature type="domain" description="Helicase ATP-binding" evidence="2">
    <location>
        <begin position="265"/>
        <end position="424"/>
    </location>
</feature>
<dbReference type="SUPFAM" id="SSF56024">
    <property type="entry name" value="Phospholipase D/nuclease"/>
    <property type="match status" value="1"/>
</dbReference>
<dbReference type="InterPro" id="IPR025202">
    <property type="entry name" value="PLD-like_dom"/>
</dbReference>
<dbReference type="SUPFAM" id="SSF52540">
    <property type="entry name" value="P-loop containing nucleoside triphosphate hydrolases"/>
    <property type="match status" value="1"/>
</dbReference>
<dbReference type="CDD" id="cd09178">
    <property type="entry name" value="PLDc_N_Snf2_like"/>
    <property type="match status" value="1"/>
</dbReference>
<dbReference type="SMART" id="SM00487">
    <property type="entry name" value="DEXDc"/>
    <property type="match status" value="1"/>
</dbReference>
<dbReference type="EMBL" id="WVHS01000001">
    <property type="protein sequence ID" value="MXV14017.1"/>
    <property type="molecule type" value="Genomic_DNA"/>
</dbReference>
<feature type="domain" description="Helicase C-terminal" evidence="3">
    <location>
        <begin position="679"/>
        <end position="854"/>
    </location>
</feature>
<dbReference type="GO" id="GO:0016787">
    <property type="term" value="F:hydrolase activity"/>
    <property type="evidence" value="ECO:0007669"/>
    <property type="project" value="UniProtKB-KW"/>
</dbReference>
<protein>
    <submittedName>
        <fullName evidence="4">Helicase</fullName>
    </submittedName>
</protein>
<keyword evidence="4" id="KW-0347">Helicase</keyword>
<dbReference type="Gene3D" id="3.40.50.10810">
    <property type="entry name" value="Tandem AAA-ATPase domain"/>
    <property type="match status" value="1"/>
</dbReference>
<accession>A0A7K1XT11</accession>
<evidence type="ECO:0000313" key="4">
    <source>
        <dbReference type="EMBL" id="MXV14017.1"/>
    </source>
</evidence>
<dbReference type="PANTHER" id="PTHR45766:SF6">
    <property type="entry name" value="SWI_SNF-RELATED MATRIX-ASSOCIATED ACTIN-DEPENDENT REGULATOR OF CHROMATIN SUBFAMILY A-LIKE PROTEIN 1"/>
    <property type="match status" value="1"/>
</dbReference>
<dbReference type="InterPro" id="IPR006935">
    <property type="entry name" value="Helicase/UvrB_N"/>
</dbReference>
<gene>
    <name evidence="4" type="ORF">GS398_01800</name>
</gene>
<dbReference type="PANTHER" id="PTHR45766">
    <property type="entry name" value="DNA ANNEALING HELICASE AND ENDONUCLEASE ZRANB3 FAMILY MEMBER"/>
    <property type="match status" value="1"/>
</dbReference>
<name>A0A7K1XT11_9SPHI</name>
<dbReference type="InterPro" id="IPR038718">
    <property type="entry name" value="SNF2-like_sf"/>
</dbReference>
<dbReference type="InterPro" id="IPR001650">
    <property type="entry name" value="Helicase_C-like"/>
</dbReference>
<dbReference type="Proteomes" id="UP000451233">
    <property type="component" value="Unassembled WGS sequence"/>
</dbReference>
<comment type="caution">
    <text evidence="4">The sequence shown here is derived from an EMBL/GenBank/DDBJ whole genome shotgun (WGS) entry which is preliminary data.</text>
</comment>
<keyword evidence="5" id="KW-1185">Reference proteome</keyword>
<proteinExistence type="predicted"/>
<evidence type="ECO:0000313" key="5">
    <source>
        <dbReference type="Proteomes" id="UP000451233"/>
    </source>
</evidence>
<dbReference type="Pfam" id="PF13091">
    <property type="entry name" value="PLDc_2"/>
    <property type="match status" value="1"/>
</dbReference>
<dbReference type="InterPro" id="IPR027417">
    <property type="entry name" value="P-loop_NTPase"/>
</dbReference>
<evidence type="ECO:0000259" key="2">
    <source>
        <dbReference type="PROSITE" id="PS51192"/>
    </source>
</evidence>
<keyword evidence="4" id="KW-0547">Nucleotide-binding</keyword>